<dbReference type="Proteomes" id="UP000030746">
    <property type="component" value="Unassembled WGS sequence"/>
</dbReference>
<evidence type="ECO:0000256" key="5">
    <source>
        <dbReference type="ARBA" id="ARBA00022860"/>
    </source>
</evidence>
<keyword evidence="9" id="KW-0804">Transcription</keyword>
<comment type="function">
    <text evidence="11">Transcriptional regulator that controls a genetic switch in male development. It is necessary and sufficient for initiating male sex determination by directing the development of supporting cell precursors (pre-Sertoli cells) as Sertoli rather than granulosa cells. Involved in different aspects of gene regulation including promoter activation or repression. Binds to the DNA consensus sequence 5'-[AT]AACAA[AT]-3'. SRY HMG box recognizes DNA by partial intercalation in the minor groove and promotes DNA bending. Also involved in pre-mRNA splicing. In male adult brain involved in the maintenance of motor functions of dopaminergic neurons.</text>
</comment>
<dbReference type="GO" id="GO:0030154">
    <property type="term" value="P:cell differentiation"/>
    <property type="evidence" value="ECO:0007669"/>
    <property type="project" value="UniProtKB-KW"/>
</dbReference>
<evidence type="ECO:0000313" key="14">
    <source>
        <dbReference type="EMBL" id="ESO98398.1"/>
    </source>
</evidence>
<dbReference type="AlphaFoldDB" id="V4A3H9"/>
<reference evidence="14" key="1">
    <citation type="journal article" date="2013" name="Nature">
        <title>Insights into bilaterian evolution from three spiralian genomes.</title>
        <authorList>
            <person name="Simakov O."/>
            <person name="Marletaz F."/>
            <person name="Cho S.J."/>
            <person name="Edsinger-Gonzales E."/>
            <person name="Havlak P."/>
            <person name="Hellsten U."/>
            <person name="Kuo D.H."/>
            <person name="Larsson T."/>
            <person name="Lv J."/>
            <person name="Arendt D."/>
            <person name="Savage R."/>
            <person name="Osoegawa K."/>
            <person name="de Jong P."/>
            <person name="Grimwood J."/>
            <person name="Chapman J.A."/>
            <person name="Shapiro H."/>
            <person name="Aerts A."/>
            <person name="Otillar R.P."/>
            <person name="Terry A.Y."/>
            <person name="Boore J.L."/>
            <person name="Grigoriev I.V."/>
            <person name="Lindberg D.R."/>
            <person name="Seaver E.C."/>
            <person name="Weisblat D.A."/>
            <person name="Putnam N.H."/>
            <person name="Rokhsar D.S."/>
        </authorList>
    </citation>
    <scope>NUCLEOTIDE SEQUENCE [LARGE SCALE GENOMIC DNA]</scope>
</reference>
<dbReference type="GO" id="GO:0000978">
    <property type="term" value="F:RNA polymerase II cis-regulatory region sequence-specific DNA binding"/>
    <property type="evidence" value="ECO:0007669"/>
    <property type="project" value="TreeGrafter"/>
</dbReference>
<dbReference type="Pfam" id="PF00505">
    <property type="entry name" value="HMG_box"/>
    <property type="match status" value="1"/>
</dbReference>
<evidence type="ECO:0000256" key="4">
    <source>
        <dbReference type="ARBA" id="ARBA00022782"/>
    </source>
</evidence>
<evidence type="ECO:0000256" key="7">
    <source>
        <dbReference type="ARBA" id="ARBA00023125"/>
    </source>
</evidence>
<proteinExistence type="inferred from homology"/>
<feature type="DNA-binding region" description="HMG box" evidence="12">
    <location>
        <begin position="1"/>
        <end position="66"/>
    </location>
</feature>
<dbReference type="GO" id="GO:0016607">
    <property type="term" value="C:nuclear speck"/>
    <property type="evidence" value="ECO:0007669"/>
    <property type="project" value="UniProtKB-SubCell"/>
</dbReference>
<comment type="similarity">
    <text evidence="2">Belongs to the SRY family.</text>
</comment>
<gene>
    <name evidence="14" type="ORF">LOTGIDRAFT_80376</name>
</gene>
<keyword evidence="12" id="KW-0539">Nucleus</keyword>
<dbReference type="GeneID" id="20252455"/>
<evidence type="ECO:0000256" key="11">
    <source>
        <dbReference type="ARBA" id="ARBA00045821"/>
    </source>
</evidence>
<dbReference type="PANTHER" id="PTHR10270">
    <property type="entry name" value="SOX TRANSCRIPTION FACTOR"/>
    <property type="match status" value="1"/>
</dbReference>
<keyword evidence="7 12" id="KW-0238">DNA-binding</keyword>
<evidence type="ECO:0000256" key="10">
    <source>
        <dbReference type="ARBA" id="ARBA00032498"/>
    </source>
</evidence>
<feature type="non-terminal residue" evidence="14">
    <location>
        <position position="1"/>
    </location>
</feature>
<dbReference type="SUPFAM" id="SSF47095">
    <property type="entry name" value="HMG-box"/>
    <property type="match status" value="1"/>
</dbReference>
<name>V4A3H9_LOTGI</name>
<keyword evidence="4" id="KW-0221">Differentiation</keyword>
<evidence type="ECO:0000256" key="6">
    <source>
        <dbReference type="ARBA" id="ARBA00022928"/>
    </source>
</evidence>
<keyword evidence="8" id="KW-0010">Activator</keyword>
<feature type="non-terminal residue" evidence="14">
    <location>
        <position position="66"/>
    </location>
</feature>
<keyword evidence="15" id="KW-1185">Reference proteome</keyword>
<dbReference type="PROSITE" id="PS50118">
    <property type="entry name" value="HMG_BOX_2"/>
    <property type="match status" value="1"/>
</dbReference>
<protein>
    <recommendedName>
        <fullName evidence="3">Sex-determining region Y protein</fullName>
    </recommendedName>
    <alternativeName>
        <fullName evidence="10">Testis-determining factor</fullName>
    </alternativeName>
</protein>
<dbReference type="EMBL" id="KB201262">
    <property type="protein sequence ID" value="ESO98398.1"/>
    <property type="molecule type" value="Genomic_DNA"/>
</dbReference>
<dbReference type="HOGENOM" id="CLU_082854_5_2_1"/>
<dbReference type="GO" id="GO:0001228">
    <property type="term" value="F:DNA-binding transcription activator activity, RNA polymerase II-specific"/>
    <property type="evidence" value="ECO:0007669"/>
    <property type="project" value="TreeGrafter"/>
</dbReference>
<dbReference type="STRING" id="225164.V4A3H9"/>
<comment type="subcellular location">
    <subcellularLocation>
        <location evidence="1">Nucleus speckle</location>
    </subcellularLocation>
</comment>
<dbReference type="GO" id="GO:0005516">
    <property type="term" value="F:calmodulin binding"/>
    <property type="evidence" value="ECO:0007669"/>
    <property type="project" value="UniProtKB-KW"/>
</dbReference>
<evidence type="ECO:0000259" key="13">
    <source>
        <dbReference type="PROSITE" id="PS50118"/>
    </source>
</evidence>
<evidence type="ECO:0000313" key="15">
    <source>
        <dbReference type="Proteomes" id="UP000030746"/>
    </source>
</evidence>
<dbReference type="InterPro" id="IPR036910">
    <property type="entry name" value="HMG_box_dom_sf"/>
</dbReference>
<dbReference type="RefSeq" id="XP_009050874.1">
    <property type="nucleotide sequence ID" value="XM_009052626.1"/>
</dbReference>
<dbReference type="OrthoDB" id="6247875at2759"/>
<organism evidence="14 15">
    <name type="scientific">Lottia gigantea</name>
    <name type="common">Giant owl limpet</name>
    <dbReference type="NCBI Taxonomy" id="225164"/>
    <lineage>
        <taxon>Eukaryota</taxon>
        <taxon>Metazoa</taxon>
        <taxon>Spiralia</taxon>
        <taxon>Lophotrochozoa</taxon>
        <taxon>Mollusca</taxon>
        <taxon>Gastropoda</taxon>
        <taxon>Patellogastropoda</taxon>
        <taxon>Lottioidea</taxon>
        <taxon>Lottiidae</taxon>
        <taxon>Lottia</taxon>
    </lineage>
</organism>
<dbReference type="GO" id="GO:0007548">
    <property type="term" value="P:sex differentiation"/>
    <property type="evidence" value="ECO:0007669"/>
    <property type="project" value="UniProtKB-KW"/>
</dbReference>
<evidence type="ECO:0000256" key="9">
    <source>
        <dbReference type="ARBA" id="ARBA00023163"/>
    </source>
</evidence>
<accession>V4A3H9</accession>
<dbReference type="PANTHER" id="PTHR10270:SF161">
    <property type="entry name" value="SEX-DETERMINING REGION Y PROTEIN"/>
    <property type="match status" value="1"/>
</dbReference>
<keyword evidence="5" id="KW-0112">Calmodulin-binding</keyword>
<feature type="domain" description="HMG box" evidence="13">
    <location>
        <begin position="1"/>
        <end position="66"/>
    </location>
</feature>
<dbReference type="InterPro" id="IPR050140">
    <property type="entry name" value="SRY-related_HMG-box_TF-like"/>
</dbReference>
<evidence type="ECO:0000256" key="1">
    <source>
        <dbReference type="ARBA" id="ARBA00004324"/>
    </source>
</evidence>
<dbReference type="InterPro" id="IPR009071">
    <property type="entry name" value="HMG_box_dom"/>
</dbReference>
<dbReference type="Gene3D" id="1.10.30.10">
    <property type="entry name" value="High mobility group box domain"/>
    <property type="match status" value="1"/>
</dbReference>
<dbReference type="OMA" id="ERWNAMT"/>
<evidence type="ECO:0000256" key="2">
    <source>
        <dbReference type="ARBA" id="ARBA00005998"/>
    </source>
</evidence>
<dbReference type="KEGG" id="lgi:LOTGIDRAFT_80376"/>
<evidence type="ECO:0000256" key="12">
    <source>
        <dbReference type="PROSITE-ProRule" id="PRU00267"/>
    </source>
</evidence>
<sequence>IKRPMNAFMVWARTYRGYLAQTMPNATNAEISVKLGQVWNEMTSEEKKPFYAEADQIKNQHKKDHP</sequence>
<keyword evidence="6" id="KW-0726">Sexual differentiation</keyword>
<dbReference type="CTD" id="20252455"/>
<evidence type="ECO:0000256" key="8">
    <source>
        <dbReference type="ARBA" id="ARBA00023159"/>
    </source>
</evidence>
<evidence type="ECO:0000256" key="3">
    <source>
        <dbReference type="ARBA" id="ARBA00019052"/>
    </source>
</evidence>
<dbReference type="SMART" id="SM00398">
    <property type="entry name" value="HMG"/>
    <property type="match status" value="1"/>
</dbReference>